<evidence type="ECO:0000313" key="3">
    <source>
        <dbReference type="EMBL" id="TQM46193.1"/>
    </source>
</evidence>
<dbReference type="PANTHER" id="PTHR30204">
    <property type="entry name" value="REDOX-CYCLING DRUG-SENSING TRANSCRIPTIONAL ACTIVATOR SOXR"/>
    <property type="match status" value="1"/>
</dbReference>
<dbReference type="OrthoDB" id="5296483at2"/>
<dbReference type="Pfam" id="PF13411">
    <property type="entry name" value="MerR_1"/>
    <property type="match status" value="1"/>
</dbReference>
<keyword evidence="1 3" id="KW-0238">DNA-binding</keyword>
<dbReference type="EMBL" id="VFPH01000001">
    <property type="protein sequence ID" value="TQM46193.1"/>
    <property type="molecule type" value="Genomic_DNA"/>
</dbReference>
<dbReference type="AlphaFoldDB" id="A0A543GJE2"/>
<organism evidence="3 4">
    <name type="scientific">Pseudonocardia cypriaca</name>
    <dbReference type="NCBI Taxonomy" id="882449"/>
    <lineage>
        <taxon>Bacteria</taxon>
        <taxon>Bacillati</taxon>
        <taxon>Actinomycetota</taxon>
        <taxon>Actinomycetes</taxon>
        <taxon>Pseudonocardiales</taxon>
        <taxon>Pseudonocardiaceae</taxon>
        <taxon>Pseudonocardia</taxon>
    </lineage>
</organism>
<name>A0A543GJE2_9PSEU</name>
<dbReference type="InterPro" id="IPR000551">
    <property type="entry name" value="MerR-type_HTH_dom"/>
</dbReference>
<evidence type="ECO:0000313" key="4">
    <source>
        <dbReference type="Proteomes" id="UP000319818"/>
    </source>
</evidence>
<dbReference type="Proteomes" id="UP000319818">
    <property type="component" value="Unassembled WGS sequence"/>
</dbReference>
<feature type="domain" description="HTH merR-type" evidence="2">
    <location>
        <begin position="1"/>
        <end position="68"/>
    </location>
</feature>
<evidence type="ECO:0000259" key="2">
    <source>
        <dbReference type="PROSITE" id="PS50937"/>
    </source>
</evidence>
<reference evidence="3 4" key="1">
    <citation type="submission" date="2019-06" db="EMBL/GenBank/DDBJ databases">
        <title>Sequencing the genomes of 1000 actinobacteria strains.</title>
        <authorList>
            <person name="Klenk H.-P."/>
        </authorList>
    </citation>
    <scope>NUCLEOTIDE SEQUENCE [LARGE SCALE GENOMIC DNA]</scope>
    <source>
        <strain evidence="3 4">DSM 45511</strain>
    </source>
</reference>
<dbReference type="PROSITE" id="PS00552">
    <property type="entry name" value="HTH_MERR_1"/>
    <property type="match status" value="1"/>
</dbReference>
<sequence>MRIGDLAARTGVSVRSLRYYEQQNLLASERSPRGQRHYSESAVDRVRLIQQLYAAGLSSKVIRELLPRVVNGRATPDLLSGLSAERDRMDEQIGDLTSARDRLDAVITNAAANWRTGRRCRGGGEDL</sequence>
<dbReference type="PANTHER" id="PTHR30204:SF97">
    <property type="entry name" value="MERR FAMILY REGULATORY PROTEIN"/>
    <property type="match status" value="1"/>
</dbReference>
<dbReference type="SUPFAM" id="SSF46955">
    <property type="entry name" value="Putative DNA-binding domain"/>
    <property type="match status" value="1"/>
</dbReference>
<dbReference type="GO" id="GO:0003700">
    <property type="term" value="F:DNA-binding transcription factor activity"/>
    <property type="evidence" value="ECO:0007669"/>
    <property type="project" value="InterPro"/>
</dbReference>
<dbReference type="InterPro" id="IPR009061">
    <property type="entry name" value="DNA-bd_dom_put_sf"/>
</dbReference>
<dbReference type="InterPro" id="IPR047057">
    <property type="entry name" value="MerR_fam"/>
</dbReference>
<dbReference type="PRINTS" id="PR00040">
    <property type="entry name" value="HTHMERR"/>
</dbReference>
<dbReference type="PROSITE" id="PS50937">
    <property type="entry name" value="HTH_MERR_2"/>
    <property type="match status" value="1"/>
</dbReference>
<dbReference type="CDD" id="cd01282">
    <property type="entry name" value="HTH_MerR-like_sg3"/>
    <property type="match status" value="1"/>
</dbReference>
<gene>
    <name evidence="3" type="ORF">FB388_3600</name>
</gene>
<accession>A0A543GJE2</accession>
<proteinExistence type="predicted"/>
<protein>
    <submittedName>
        <fullName evidence="3">DNA-binding transcriptional MerR regulator</fullName>
    </submittedName>
</protein>
<evidence type="ECO:0000256" key="1">
    <source>
        <dbReference type="ARBA" id="ARBA00023125"/>
    </source>
</evidence>
<comment type="caution">
    <text evidence="3">The sequence shown here is derived from an EMBL/GenBank/DDBJ whole genome shotgun (WGS) entry which is preliminary data.</text>
</comment>
<dbReference type="Gene3D" id="1.10.1660.10">
    <property type="match status" value="1"/>
</dbReference>
<dbReference type="SMART" id="SM00422">
    <property type="entry name" value="HTH_MERR"/>
    <property type="match status" value="1"/>
</dbReference>
<dbReference type="GO" id="GO:0003677">
    <property type="term" value="F:DNA binding"/>
    <property type="evidence" value="ECO:0007669"/>
    <property type="project" value="UniProtKB-KW"/>
</dbReference>
<keyword evidence="4" id="KW-1185">Reference proteome</keyword>